<dbReference type="GO" id="GO:0005730">
    <property type="term" value="C:nucleolus"/>
    <property type="evidence" value="ECO:0007669"/>
    <property type="project" value="InterPro"/>
</dbReference>
<gene>
    <name evidence="6" type="ORF">AJ79_03096</name>
</gene>
<organism evidence="6 7">
    <name type="scientific">Helicocarpus griseus UAMH5409</name>
    <dbReference type="NCBI Taxonomy" id="1447875"/>
    <lineage>
        <taxon>Eukaryota</taxon>
        <taxon>Fungi</taxon>
        <taxon>Dikarya</taxon>
        <taxon>Ascomycota</taxon>
        <taxon>Pezizomycotina</taxon>
        <taxon>Eurotiomycetes</taxon>
        <taxon>Eurotiomycetidae</taxon>
        <taxon>Onygenales</taxon>
        <taxon>Ajellomycetaceae</taxon>
        <taxon>Helicocarpus</taxon>
    </lineage>
</organism>
<evidence type="ECO:0000256" key="5">
    <source>
        <dbReference type="SAM" id="MobiDB-lite"/>
    </source>
</evidence>
<keyword evidence="3" id="KW-0539">Nucleus</keyword>
<name>A0A2B7XYJ0_9EURO</name>
<dbReference type="Proteomes" id="UP000223968">
    <property type="component" value="Unassembled WGS sequence"/>
</dbReference>
<feature type="compositionally biased region" description="Basic and acidic residues" evidence="5">
    <location>
        <begin position="259"/>
        <end position="274"/>
    </location>
</feature>
<dbReference type="GO" id="GO:0000182">
    <property type="term" value="F:rDNA binding"/>
    <property type="evidence" value="ECO:0007669"/>
    <property type="project" value="TreeGrafter"/>
</dbReference>
<sequence>MAPFMHPSRKRRRETANVDVKLVEIYEDLANENDEIRVKAAGELVSRFTPDKNPTDEQIQKVLQRLFRGLCSGRKAARIGFSIALTETLSQVFSPSRDLSSSSLSIPKAIEIWEAQSKPDGAVSGQEERDHHFGRLFGAEAIIKSSVLFQSQVPLEEWTKILSMLFDLAKKKPWLREECGWIIFCSLRDIQSHKFDVKYAEAALNSLCDNGLAKTPEGVAIWTAAKDLFPTMKFPENIWQHGSPLHVREKATLAKIMKETSESEEPEPGKENGKAKNSGVWNPKLHFAWDFVLQKLYVQSPEQNGQSKGKHSKTSLAGFTDIWTEVVDNGLFASASSEERKYWGFLLFVKTMNEAPAHLAALVFTKNFMRCFMNQLAVDDRYLHRIATRALKSIQARVGREPEFVVPAIKGLMGPTGAVNFDHITKTKTIEKMISSVSADSLKEIIPSIESMIARPGMEDAKAAASTRLQLAGHLLSVVRTQASATNTAASDELQSSVESVLLLLARFAYFVPGEDNKRKETVPEPPVAEATQELFRNRMMSCLNVLIGGRKNPASVPYAVVRKIHDMDESGEWGKFVIEMSEDIKESVASAFKTLKKLTHKEKRAEKKENSSIQAFKLLYSMTILQVYNGDADAVSMLDELKFCYSKFLGHKSERDEAEEASDALVEILLSFASKQSQLFRRTSEQVFGAFADQVTATGLQSMIDVLETKDTLAGQEEMFENQEVGSDVEMVDADGSDDESDDGSENSDSEEEEEDDGELEAFEAKLATALGTHRADKDLDAPSSDSEDADMDDDEMEALDGQIAKVFQARNQAHNKKKEKKDAKETMVNFKNRVLDLLEIYVKKCHTSTLALDLLMPLLQLTRKSKVKQIATRAGNVLREYTKHCKGSASIPAVEDAEPVWELLKAVHQEATHSAPAAHAASCSQASLLLVKILVAHDKGCLSEIVDVYGETRKKQLTSRKCHVQPSFFSDWNNWCVSASKQMKE</sequence>
<protein>
    <recommendedName>
        <fullName evidence="8">DNA polymerase V</fullName>
    </recommendedName>
</protein>
<accession>A0A2B7XYJ0</accession>
<dbReference type="PANTHER" id="PTHR13213:SF2">
    <property type="entry name" value="MYB-BINDING PROTEIN 1A"/>
    <property type="match status" value="1"/>
</dbReference>
<feature type="region of interest" description="Disordered" evidence="5">
    <location>
        <begin position="259"/>
        <end position="279"/>
    </location>
</feature>
<dbReference type="GO" id="GO:0006355">
    <property type="term" value="P:regulation of DNA-templated transcription"/>
    <property type="evidence" value="ECO:0007669"/>
    <property type="project" value="InterPro"/>
</dbReference>
<comment type="caution">
    <text evidence="6">The sequence shown here is derived from an EMBL/GenBank/DDBJ whole genome shotgun (WGS) entry which is preliminary data.</text>
</comment>
<dbReference type="SUPFAM" id="SSF48371">
    <property type="entry name" value="ARM repeat"/>
    <property type="match status" value="1"/>
</dbReference>
<feature type="compositionally biased region" description="Acidic residues" evidence="5">
    <location>
        <begin position="731"/>
        <end position="761"/>
    </location>
</feature>
<dbReference type="STRING" id="1447875.A0A2B7XYJ0"/>
<evidence type="ECO:0000313" key="7">
    <source>
        <dbReference type="Proteomes" id="UP000223968"/>
    </source>
</evidence>
<dbReference type="EMBL" id="PDNB01000036">
    <property type="protein sequence ID" value="PGH14276.1"/>
    <property type="molecule type" value="Genomic_DNA"/>
</dbReference>
<evidence type="ECO:0000256" key="1">
    <source>
        <dbReference type="ARBA" id="ARBA00004123"/>
    </source>
</evidence>
<keyword evidence="7" id="KW-1185">Reference proteome</keyword>
<feature type="region of interest" description="Disordered" evidence="5">
    <location>
        <begin position="775"/>
        <end position="795"/>
    </location>
</feature>
<dbReference type="InterPro" id="IPR007015">
    <property type="entry name" value="DNA_pol_V/MYBBP1A"/>
</dbReference>
<comment type="subcellular location">
    <subcellularLocation>
        <location evidence="1">Nucleus</location>
    </subcellularLocation>
</comment>
<evidence type="ECO:0000313" key="6">
    <source>
        <dbReference type="EMBL" id="PGH14276.1"/>
    </source>
</evidence>
<dbReference type="InterPro" id="IPR016024">
    <property type="entry name" value="ARM-type_fold"/>
</dbReference>
<reference evidence="6 7" key="1">
    <citation type="submission" date="2017-10" db="EMBL/GenBank/DDBJ databases">
        <title>Comparative genomics in systemic dimorphic fungi from Ajellomycetaceae.</title>
        <authorList>
            <person name="Munoz J.F."/>
            <person name="Mcewen J.G."/>
            <person name="Clay O.K."/>
            <person name="Cuomo C.A."/>
        </authorList>
    </citation>
    <scope>NUCLEOTIDE SEQUENCE [LARGE SCALE GENOMIC DNA]</scope>
    <source>
        <strain evidence="6 7">UAMH5409</strain>
    </source>
</reference>
<dbReference type="Pfam" id="PF04931">
    <property type="entry name" value="DNA_pol_phi"/>
    <property type="match status" value="1"/>
</dbReference>
<proteinExistence type="inferred from homology"/>
<evidence type="ECO:0000256" key="4">
    <source>
        <dbReference type="SAM" id="Coils"/>
    </source>
</evidence>
<evidence type="ECO:0000256" key="2">
    <source>
        <dbReference type="ARBA" id="ARBA00006809"/>
    </source>
</evidence>
<feature type="coiled-coil region" evidence="4">
    <location>
        <begin position="808"/>
        <end position="835"/>
    </location>
</feature>
<dbReference type="PANTHER" id="PTHR13213">
    <property type="entry name" value="MYB-BINDING PROTEIN 1A FAMILY MEMBER"/>
    <property type="match status" value="1"/>
</dbReference>
<dbReference type="AlphaFoldDB" id="A0A2B7XYJ0"/>
<feature type="region of interest" description="Disordered" evidence="5">
    <location>
        <begin position="722"/>
        <end position="761"/>
    </location>
</feature>
<dbReference type="OrthoDB" id="342531at2759"/>
<evidence type="ECO:0008006" key="8">
    <source>
        <dbReference type="Google" id="ProtNLM"/>
    </source>
</evidence>
<keyword evidence="4" id="KW-0175">Coiled coil</keyword>
<comment type="similarity">
    <text evidence="2">Belongs to the MYBBP1A family.</text>
</comment>
<evidence type="ECO:0000256" key="3">
    <source>
        <dbReference type="ARBA" id="ARBA00023242"/>
    </source>
</evidence>